<evidence type="ECO:0000313" key="6">
    <source>
        <dbReference type="Proteomes" id="UP000682403"/>
    </source>
</evidence>
<dbReference type="Pfam" id="PF04183">
    <property type="entry name" value="IucA_IucC"/>
    <property type="match status" value="1"/>
</dbReference>
<dbReference type="Gene3D" id="1.10.510.40">
    <property type="match status" value="1"/>
</dbReference>
<proteinExistence type="inferred from homology"/>
<dbReference type="RefSeq" id="WP_211556802.1">
    <property type="nucleotide sequence ID" value="NZ_JAGVRK010000001.1"/>
</dbReference>
<reference evidence="5 6" key="1">
    <citation type="submission" date="2021-04" db="EMBL/GenBank/DDBJ databases">
        <title>Metabacillus sp. strain KIGAM252 whole genome sequence.</title>
        <authorList>
            <person name="Seo M.-J."/>
            <person name="Cho E.-S."/>
            <person name="Hwang C.Y."/>
            <person name="Yoon D.J."/>
        </authorList>
    </citation>
    <scope>NUCLEOTIDE SEQUENCE [LARGE SCALE GENOMIC DNA]</scope>
    <source>
        <strain evidence="5 6">KIGAM252</strain>
    </source>
</reference>
<evidence type="ECO:0008006" key="7">
    <source>
        <dbReference type="Google" id="ProtNLM"/>
    </source>
</evidence>
<evidence type="ECO:0000256" key="2">
    <source>
        <dbReference type="ARBA" id="ARBA00007832"/>
    </source>
</evidence>
<name>A0ABS5LC24_9BACI</name>
<dbReference type="PANTHER" id="PTHR34384">
    <property type="entry name" value="L-2,3-DIAMINOPROPANOATE--CITRATE LIGASE"/>
    <property type="match status" value="1"/>
</dbReference>
<feature type="domain" description="Aerobactin siderophore biosynthesis IucA/IucC-like C-terminal" evidence="4">
    <location>
        <begin position="460"/>
        <end position="620"/>
    </location>
</feature>
<evidence type="ECO:0000259" key="4">
    <source>
        <dbReference type="Pfam" id="PF06276"/>
    </source>
</evidence>
<dbReference type="InterPro" id="IPR037455">
    <property type="entry name" value="LucA/IucC-like"/>
</dbReference>
<organism evidence="5 6">
    <name type="scientific">Metabacillus flavus</name>
    <dbReference type="NCBI Taxonomy" id="2823519"/>
    <lineage>
        <taxon>Bacteria</taxon>
        <taxon>Bacillati</taxon>
        <taxon>Bacillota</taxon>
        <taxon>Bacilli</taxon>
        <taxon>Bacillales</taxon>
        <taxon>Bacillaceae</taxon>
        <taxon>Metabacillus</taxon>
    </lineage>
</organism>
<comment type="caution">
    <text evidence="5">The sequence shown here is derived from an EMBL/GenBank/DDBJ whole genome shotgun (WGS) entry which is preliminary data.</text>
</comment>
<evidence type="ECO:0000259" key="3">
    <source>
        <dbReference type="Pfam" id="PF04183"/>
    </source>
</evidence>
<evidence type="ECO:0000313" key="5">
    <source>
        <dbReference type="EMBL" id="MBS2968166.1"/>
    </source>
</evidence>
<comment type="similarity">
    <text evidence="2">Belongs to the IucA/IucC family.</text>
</comment>
<gene>
    <name evidence="5" type="ORF">J9317_05275</name>
</gene>
<sequence length="636" mass="72924">MLNYRTDSKQGENPFALETLKYLEKQLPHLKKVYLEQLPRAEEAILHKWMESLLREDVLNMRSEAVEWEQKVTGRNSSGKPSTFLSIQLNDRASLIAACSGRHAFNRIMVSDLFLLKDGLFKIKSCSELLELLQNRHPRFWEFGGSWETYAEELMNGSANLALTYAVFEEMKSKLPRQENLYSYAEKLSKPALFFEQLCIEGHHLHPGTKTKMGMQAKDVFDYSPELGGKVNIRFVLGKKEAFIWKVQSNREPNKFLFSMLPGLEETAEKECRMRGLKLDDWLMIPVHPWQMNYMLPELFKKEMDSGIIQELDLKWEAYPTTSFRTVIPKGSDLFIKLPVHSQMTSTKRSVSAQTACNGPAVSSLFDEILEREEHLKDTFIPIPETYGVALQDENPLKSRNMTAMLRSGLDQFVNANEIPVVASSYNSPSPFSEKLVLEEIYEEYCRSEEMNPKEAFEPFLKTYFSIVLPGTLTLMTRYGIGLEGHMQNSIVSFIGGKPVKYLFRDWGGARIYKERLIKQSLRLELLPGSVTITESMEEMRSKMHYTVFQSHFGEVIRILSSFTGSGEALAWKWLGEEADRTFEFIGGINAEEDRAFLFSPIVKHKALSSMRLFPDHEGYVYVEAPNPLAEACGIQ</sequence>
<dbReference type="Pfam" id="PF06276">
    <property type="entry name" value="FhuF"/>
    <property type="match status" value="1"/>
</dbReference>
<dbReference type="PANTHER" id="PTHR34384:SF6">
    <property type="entry name" value="STAPHYLOFERRIN B SYNTHASE"/>
    <property type="match status" value="1"/>
</dbReference>
<evidence type="ECO:0000256" key="1">
    <source>
        <dbReference type="ARBA" id="ARBA00004924"/>
    </source>
</evidence>
<dbReference type="EMBL" id="JAGVRK010000001">
    <property type="protein sequence ID" value="MBS2968166.1"/>
    <property type="molecule type" value="Genomic_DNA"/>
</dbReference>
<comment type="pathway">
    <text evidence="1">Siderophore biosynthesis.</text>
</comment>
<dbReference type="Proteomes" id="UP000682403">
    <property type="component" value="Unassembled WGS sequence"/>
</dbReference>
<feature type="domain" description="Aerobactin siderophore biosynthesis IucA/IucC N-terminal" evidence="3">
    <location>
        <begin position="193"/>
        <end position="424"/>
    </location>
</feature>
<accession>A0ABS5LC24</accession>
<dbReference type="InterPro" id="IPR007310">
    <property type="entry name" value="Aerobactin_biosyn_IucA/IucC_N"/>
</dbReference>
<keyword evidence="6" id="KW-1185">Reference proteome</keyword>
<dbReference type="InterPro" id="IPR022770">
    <property type="entry name" value="IucA/IucC-like_C"/>
</dbReference>
<protein>
    <recommendedName>
        <fullName evidence="7">IucA/IucC family siderophore biosynthesis protein</fullName>
    </recommendedName>
</protein>